<keyword evidence="2" id="KW-1185">Reference proteome</keyword>
<reference evidence="1 2" key="2">
    <citation type="journal article" date="2022" name="Mol. Ecol. Resour.">
        <title>The genomes of chicory, endive, great burdock and yacon provide insights into Asteraceae paleo-polyploidization history and plant inulin production.</title>
        <authorList>
            <person name="Fan W."/>
            <person name="Wang S."/>
            <person name="Wang H."/>
            <person name="Wang A."/>
            <person name="Jiang F."/>
            <person name="Liu H."/>
            <person name="Zhao H."/>
            <person name="Xu D."/>
            <person name="Zhang Y."/>
        </authorList>
    </citation>
    <scope>NUCLEOTIDE SEQUENCE [LARGE SCALE GENOMIC DNA]</scope>
    <source>
        <strain evidence="2">cv. Niubang</strain>
    </source>
</reference>
<sequence>MPISTMDSISMVKFEKGHGSSQSFSMPLDVRARILNIGKFSFYAYYNIKCQRVYVAKLYADFMPFNLVCDGWYLVAAKARMVMTSCVGAVVYDTSFIEWVARTAWDKCRASGRQFDSRNHGRSLGSI</sequence>
<name>A0ACB8Y1T5_ARCLA</name>
<reference evidence="2" key="1">
    <citation type="journal article" date="2022" name="Mol. Ecol. Resour.">
        <title>The genomes of chicory, endive, great burdock and yacon provide insights into Asteraceae palaeo-polyploidization history and plant inulin production.</title>
        <authorList>
            <person name="Fan W."/>
            <person name="Wang S."/>
            <person name="Wang H."/>
            <person name="Wang A."/>
            <person name="Jiang F."/>
            <person name="Liu H."/>
            <person name="Zhao H."/>
            <person name="Xu D."/>
            <person name="Zhang Y."/>
        </authorList>
    </citation>
    <scope>NUCLEOTIDE SEQUENCE [LARGE SCALE GENOMIC DNA]</scope>
    <source>
        <strain evidence="2">cv. Niubang</strain>
    </source>
</reference>
<evidence type="ECO:0000313" key="2">
    <source>
        <dbReference type="Proteomes" id="UP001055879"/>
    </source>
</evidence>
<dbReference type="Proteomes" id="UP001055879">
    <property type="component" value="Linkage Group LG14"/>
</dbReference>
<evidence type="ECO:0000313" key="1">
    <source>
        <dbReference type="EMBL" id="KAI3677966.1"/>
    </source>
</evidence>
<accession>A0ACB8Y1T5</accession>
<dbReference type="EMBL" id="CM042060">
    <property type="protein sequence ID" value="KAI3677966.1"/>
    <property type="molecule type" value="Genomic_DNA"/>
</dbReference>
<gene>
    <name evidence="1" type="ORF">L6452_37240</name>
</gene>
<organism evidence="1 2">
    <name type="scientific">Arctium lappa</name>
    <name type="common">Greater burdock</name>
    <name type="synonym">Lappa major</name>
    <dbReference type="NCBI Taxonomy" id="4217"/>
    <lineage>
        <taxon>Eukaryota</taxon>
        <taxon>Viridiplantae</taxon>
        <taxon>Streptophyta</taxon>
        <taxon>Embryophyta</taxon>
        <taxon>Tracheophyta</taxon>
        <taxon>Spermatophyta</taxon>
        <taxon>Magnoliopsida</taxon>
        <taxon>eudicotyledons</taxon>
        <taxon>Gunneridae</taxon>
        <taxon>Pentapetalae</taxon>
        <taxon>asterids</taxon>
        <taxon>campanulids</taxon>
        <taxon>Asterales</taxon>
        <taxon>Asteraceae</taxon>
        <taxon>Carduoideae</taxon>
        <taxon>Cardueae</taxon>
        <taxon>Arctiinae</taxon>
        <taxon>Arctium</taxon>
    </lineage>
</organism>
<proteinExistence type="predicted"/>
<protein>
    <submittedName>
        <fullName evidence="1">Uncharacterized protein</fullName>
    </submittedName>
</protein>
<comment type="caution">
    <text evidence="1">The sequence shown here is derived from an EMBL/GenBank/DDBJ whole genome shotgun (WGS) entry which is preliminary data.</text>
</comment>